<keyword evidence="5" id="KW-0297">G-protein coupled receptor</keyword>
<dbReference type="Proteomes" id="UP000186698">
    <property type="component" value="Chromosome 8S"/>
</dbReference>
<dbReference type="GO" id="GO:0007602">
    <property type="term" value="P:phototransduction"/>
    <property type="evidence" value="ECO:0000318"/>
    <property type="project" value="GO_Central"/>
</dbReference>
<dbReference type="InterPro" id="IPR000276">
    <property type="entry name" value="GPCR_Rhodpsn"/>
</dbReference>
<dbReference type="GO" id="GO:0007186">
    <property type="term" value="P:G protein-coupled receptor signaling pathway"/>
    <property type="evidence" value="ECO:0000318"/>
    <property type="project" value="GO_Central"/>
</dbReference>
<keyword evidence="4" id="KW-1133">Transmembrane helix</keyword>
<dbReference type="SUPFAM" id="SSF81321">
    <property type="entry name" value="Family A G protein-coupled receptor-like"/>
    <property type="match status" value="1"/>
</dbReference>
<gene>
    <name evidence="11" type="primary">LOC108700311</name>
</gene>
<dbReference type="GO" id="GO:0071482">
    <property type="term" value="P:cellular response to light stimulus"/>
    <property type="evidence" value="ECO:0000318"/>
    <property type="project" value="GO_Central"/>
</dbReference>
<dbReference type="PROSITE" id="PS50262">
    <property type="entry name" value="G_PROTEIN_RECEP_F1_2"/>
    <property type="match status" value="1"/>
</dbReference>
<evidence type="ECO:0000313" key="11">
    <source>
        <dbReference type="RefSeq" id="XP_018088887.1"/>
    </source>
</evidence>
<dbReference type="STRING" id="8355.A0A1L8F466"/>
<dbReference type="InterPro" id="IPR017452">
    <property type="entry name" value="GPCR_Rhodpsn_7TM"/>
</dbReference>
<evidence type="ECO:0000256" key="5">
    <source>
        <dbReference type="ARBA" id="ARBA00023040"/>
    </source>
</evidence>
<evidence type="ECO:0000259" key="9">
    <source>
        <dbReference type="PROSITE" id="PS50262"/>
    </source>
</evidence>
<name>A0A1L8F466_XENLA</name>
<evidence type="ECO:0000256" key="3">
    <source>
        <dbReference type="ARBA" id="ARBA00022692"/>
    </source>
</evidence>
<feature type="domain" description="G-protein coupled receptors family 1 profile" evidence="9">
    <location>
        <begin position="22"/>
        <end position="278"/>
    </location>
</feature>
<evidence type="ECO:0000256" key="2">
    <source>
        <dbReference type="ARBA" id="ARBA00022475"/>
    </source>
</evidence>
<dbReference type="GeneID" id="108700311"/>
<evidence type="ECO:0000256" key="6">
    <source>
        <dbReference type="ARBA" id="ARBA00023136"/>
    </source>
</evidence>
<sequence length="337" mass="37860">MHAVLSLFITVMITTSIGTVGANALLLVLFASHLKLRTDTWALTLNLSICDLIFGMCVVPVAIYNCLFQGGIFSEGGTACQLLGFLFVLLKLASLNSLVWATIDKFAEIAFPLRYAQLITKKRIMFILAILWIYAIAVAALPFMGFGAYCYSKDVYMCLPAFGSSTTAYSVLFLSVGVLVPITGISILYLSIIHIARYQAKRGTFVCNDQHCYYVPIRSYFRNTLVLIVSAFYLLVCWIPSLTISFYETFYTPNVPAIAKMVSIWLVVLTSTLNPWINSLAQRNYRRALRESWWKLKRIFESLGSSSRPQNDNNARNFGIQSQQCLPGHKTERLTHT</sequence>
<dbReference type="RefSeq" id="XP_018088887.1">
    <property type="nucleotide sequence ID" value="XM_018233398.2"/>
</dbReference>
<keyword evidence="6" id="KW-0472">Membrane</keyword>
<dbReference type="GO" id="GO:0005886">
    <property type="term" value="C:plasma membrane"/>
    <property type="evidence" value="ECO:0000318"/>
    <property type="project" value="GO_Central"/>
</dbReference>
<organism evidence="10 11">
    <name type="scientific">Xenopus laevis</name>
    <name type="common">African clawed frog</name>
    <dbReference type="NCBI Taxonomy" id="8355"/>
    <lineage>
        <taxon>Eukaryota</taxon>
        <taxon>Metazoa</taxon>
        <taxon>Chordata</taxon>
        <taxon>Craniata</taxon>
        <taxon>Vertebrata</taxon>
        <taxon>Euteleostomi</taxon>
        <taxon>Amphibia</taxon>
        <taxon>Batrachia</taxon>
        <taxon>Anura</taxon>
        <taxon>Pipoidea</taxon>
        <taxon>Pipidae</taxon>
        <taxon>Xenopodinae</taxon>
        <taxon>Xenopus</taxon>
        <taxon>Xenopus</taxon>
    </lineage>
</organism>
<dbReference type="CDD" id="cd00637">
    <property type="entry name" value="7tm_classA_rhodopsin-like"/>
    <property type="match status" value="1"/>
</dbReference>
<evidence type="ECO:0000256" key="8">
    <source>
        <dbReference type="ARBA" id="ARBA00023224"/>
    </source>
</evidence>
<dbReference type="PaxDb" id="8355-A0A1L8F466"/>
<accession>A0A1L8F466</accession>
<keyword evidence="10" id="KW-1185">Reference proteome</keyword>
<dbReference type="KEGG" id="xla:108700311"/>
<dbReference type="GO" id="GO:0008020">
    <property type="term" value="F:G protein-coupled photoreceptor activity"/>
    <property type="evidence" value="ECO:0000318"/>
    <property type="project" value="GO_Central"/>
</dbReference>
<reference evidence="11" key="1">
    <citation type="submission" date="2025-08" db="UniProtKB">
        <authorList>
            <consortium name="RefSeq"/>
        </authorList>
    </citation>
    <scope>IDENTIFICATION</scope>
    <source>
        <strain evidence="11">J_2021</strain>
        <tissue evidence="11">Erythrocytes</tissue>
    </source>
</reference>
<evidence type="ECO:0000313" key="10">
    <source>
        <dbReference type="Proteomes" id="UP000186698"/>
    </source>
</evidence>
<dbReference type="Bgee" id="108700311">
    <property type="expression patterns" value="Expressed in kidney and 4 other cell types or tissues"/>
</dbReference>
<dbReference type="Pfam" id="PF00001">
    <property type="entry name" value="7tm_1"/>
    <property type="match status" value="1"/>
</dbReference>
<keyword evidence="2" id="KW-1003">Cell membrane</keyword>
<proteinExistence type="predicted"/>
<dbReference type="PANTHER" id="PTHR22752:SF14">
    <property type="entry name" value="G-PROTEIN COUPLED RECEPTORS FAMILY 1 PROFILE DOMAIN-CONTAINING PROTEIN"/>
    <property type="match status" value="1"/>
</dbReference>
<dbReference type="OMA" id="MIGSSIC"/>
<dbReference type="Gene3D" id="1.20.1070.10">
    <property type="entry name" value="Rhodopsin 7-helix transmembrane proteins"/>
    <property type="match status" value="1"/>
</dbReference>
<dbReference type="AlphaFoldDB" id="A0A1L8F466"/>
<evidence type="ECO:0000256" key="7">
    <source>
        <dbReference type="ARBA" id="ARBA00023170"/>
    </source>
</evidence>
<dbReference type="PANTHER" id="PTHR22752">
    <property type="entry name" value="G PROTEIN-COUPLED RECEPTOR"/>
    <property type="match status" value="1"/>
</dbReference>
<keyword evidence="7" id="KW-0675">Receptor</keyword>
<dbReference type="PRINTS" id="PR00237">
    <property type="entry name" value="GPCRRHODOPSN"/>
</dbReference>
<comment type="subcellular location">
    <subcellularLocation>
        <location evidence="1">Cell membrane</location>
        <topology evidence="1">Multi-pass membrane protein</topology>
    </subcellularLocation>
</comment>
<keyword evidence="3" id="KW-0812">Transmembrane</keyword>
<evidence type="ECO:0000256" key="4">
    <source>
        <dbReference type="ARBA" id="ARBA00022989"/>
    </source>
</evidence>
<keyword evidence="8" id="KW-0807">Transducer</keyword>
<protein>
    <submittedName>
        <fullName evidence="11">Rhodopsin, GQ-coupled</fullName>
    </submittedName>
</protein>
<dbReference type="OrthoDB" id="9938900at2759"/>
<evidence type="ECO:0000256" key="1">
    <source>
        <dbReference type="ARBA" id="ARBA00004651"/>
    </source>
</evidence>